<name>A0A834T3M2_9FABA</name>
<dbReference type="AlphaFoldDB" id="A0A834T3M2"/>
<accession>A0A834T3M2</accession>
<proteinExistence type="predicted"/>
<dbReference type="Proteomes" id="UP000634136">
    <property type="component" value="Unassembled WGS sequence"/>
</dbReference>
<organism evidence="1 2">
    <name type="scientific">Senna tora</name>
    <dbReference type="NCBI Taxonomy" id="362788"/>
    <lineage>
        <taxon>Eukaryota</taxon>
        <taxon>Viridiplantae</taxon>
        <taxon>Streptophyta</taxon>
        <taxon>Embryophyta</taxon>
        <taxon>Tracheophyta</taxon>
        <taxon>Spermatophyta</taxon>
        <taxon>Magnoliopsida</taxon>
        <taxon>eudicotyledons</taxon>
        <taxon>Gunneridae</taxon>
        <taxon>Pentapetalae</taxon>
        <taxon>rosids</taxon>
        <taxon>fabids</taxon>
        <taxon>Fabales</taxon>
        <taxon>Fabaceae</taxon>
        <taxon>Caesalpinioideae</taxon>
        <taxon>Cassia clade</taxon>
        <taxon>Senna</taxon>
    </lineage>
</organism>
<evidence type="ECO:0000313" key="1">
    <source>
        <dbReference type="EMBL" id="KAF7808739.1"/>
    </source>
</evidence>
<protein>
    <submittedName>
        <fullName evidence="1">Uncharacterized protein</fullName>
    </submittedName>
</protein>
<comment type="caution">
    <text evidence="1">The sequence shown here is derived from an EMBL/GenBank/DDBJ whole genome shotgun (WGS) entry which is preliminary data.</text>
</comment>
<sequence>MPDSDRRKRERGIARAVEEWGIDGFKLWASWEDSEKKSIFLLIDEEGNPKALSF</sequence>
<reference evidence="1" key="1">
    <citation type="submission" date="2020-09" db="EMBL/GenBank/DDBJ databases">
        <title>Genome-Enabled Discovery of Anthraquinone Biosynthesis in Senna tora.</title>
        <authorList>
            <person name="Kang S.-H."/>
            <person name="Pandey R.P."/>
            <person name="Lee C.-M."/>
            <person name="Sim J.-S."/>
            <person name="Jeong J.-T."/>
            <person name="Choi B.-S."/>
            <person name="Jung M."/>
            <person name="Ginzburg D."/>
            <person name="Zhao K."/>
            <person name="Won S.Y."/>
            <person name="Oh T.-J."/>
            <person name="Yu Y."/>
            <person name="Kim N.-H."/>
            <person name="Lee O.R."/>
            <person name="Lee T.-H."/>
            <person name="Bashyal P."/>
            <person name="Kim T.-S."/>
            <person name="Lee W.-H."/>
            <person name="Kawkins C."/>
            <person name="Kim C.-K."/>
            <person name="Kim J.S."/>
            <person name="Ahn B.O."/>
            <person name="Rhee S.Y."/>
            <person name="Sohng J.K."/>
        </authorList>
    </citation>
    <scope>NUCLEOTIDE SEQUENCE</scope>
    <source>
        <tissue evidence="1">Leaf</tissue>
    </source>
</reference>
<gene>
    <name evidence="1" type="ORF">G2W53_035482</name>
</gene>
<evidence type="ECO:0000313" key="2">
    <source>
        <dbReference type="Proteomes" id="UP000634136"/>
    </source>
</evidence>
<dbReference type="EMBL" id="JAAIUW010000011">
    <property type="protein sequence ID" value="KAF7808739.1"/>
    <property type="molecule type" value="Genomic_DNA"/>
</dbReference>
<keyword evidence="2" id="KW-1185">Reference proteome</keyword>